<organism evidence="1 2">
    <name type="scientific">Chaenocephalus aceratus</name>
    <name type="common">Blackfin icefish</name>
    <name type="synonym">Chaenichthys aceratus</name>
    <dbReference type="NCBI Taxonomy" id="36190"/>
    <lineage>
        <taxon>Eukaryota</taxon>
        <taxon>Metazoa</taxon>
        <taxon>Chordata</taxon>
        <taxon>Craniata</taxon>
        <taxon>Vertebrata</taxon>
        <taxon>Euteleostomi</taxon>
        <taxon>Actinopterygii</taxon>
        <taxon>Neopterygii</taxon>
        <taxon>Teleostei</taxon>
        <taxon>Neoteleostei</taxon>
        <taxon>Acanthomorphata</taxon>
        <taxon>Eupercaria</taxon>
        <taxon>Perciformes</taxon>
        <taxon>Notothenioidei</taxon>
        <taxon>Channichthyidae</taxon>
        <taxon>Chaenocephalus</taxon>
    </lineage>
</organism>
<dbReference type="Proteomes" id="UP001057452">
    <property type="component" value="Chromosome 9"/>
</dbReference>
<name>A0ACB9X0R7_CHAAC</name>
<accession>A0ACB9X0R7</accession>
<feature type="non-terminal residue" evidence="1">
    <location>
        <position position="259"/>
    </location>
</feature>
<keyword evidence="2" id="KW-1185">Reference proteome</keyword>
<comment type="caution">
    <text evidence="1">The sequence shown here is derived from an EMBL/GenBank/DDBJ whole genome shotgun (WGS) entry which is preliminary data.</text>
</comment>
<reference evidence="1" key="1">
    <citation type="submission" date="2022-05" db="EMBL/GenBank/DDBJ databases">
        <title>Chromosome-level genome of Chaenocephalus aceratus.</title>
        <authorList>
            <person name="Park H."/>
        </authorList>
    </citation>
    <scope>NUCLEOTIDE SEQUENCE</scope>
    <source>
        <strain evidence="1">KU_202001</strain>
    </source>
</reference>
<proteinExistence type="predicted"/>
<gene>
    <name evidence="1" type="ORF">KUCAC02_028058</name>
</gene>
<dbReference type="EMBL" id="CM043793">
    <property type="protein sequence ID" value="KAI4820066.1"/>
    <property type="molecule type" value="Genomic_DNA"/>
</dbReference>
<evidence type="ECO:0000313" key="1">
    <source>
        <dbReference type="EMBL" id="KAI4820066.1"/>
    </source>
</evidence>
<sequence length="259" mass="29254">MYDQLRIRLKEYGLVTPFSTDSHGHYLSHLLSATHKQRVKREVFSAAEAEQKLFFNISAFGKEFHLRLRPNNRLVAPGAMVEWHDEIHDFGNASNAYGANQTKAGGGAERILHRELLKTDCTFIGDITDVPGASVAINNCDGLAGMIRTDSDEYFIEPLERGTQELEDQGRVHVVYRRSALLQAPSSDISEDYQIKEPELDVPGTLDSVARQVNETVRRRRDAGEDDYNIEILLGVDDSVVRFHGKEHVQNYLLTLMNI</sequence>
<protein>
    <submittedName>
        <fullName evidence="1">Uncharacterized protein</fullName>
    </submittedName>
</protein>
<evidence type="ECO:0000313" key="2">
    <source>
        <dbReference type="Proteomes" id="UP001057452"/>
    </source>
</evidence>